<reference evidence="8" key="1">
    <citation type="journal article" date="2019" name="bioRxiv">
        <title>Genomics, evolutionary history and diagnostics of the Alternaria alternata species group including apple and Asian pear pathotypes.</title>
        <authorList>
            <person name="Armitage A.D."/>
            <person name="Cockerton H.M."/>
            <person name="Sreenivasaprasad S."/>
            <person name="Woodhall J.W."/>
            <person name="Lane C.R."/>
            <person name="Harrison R.J."/>
            <person name="Clarkson J.P."/>
        </authorList>
    </citation>
    <scope>NUCLEOTIDE SEQUENCE [LARGE SCALE GENOMIC DNA]</scope>
    <source>
        <strain evidence="8">FERA 635</strain>
    </source>
</reference>
<keyword evidence="5" id="KW-0812">Transmembrane</keyword>
<evidence type="ECO:0000256" key="5">
    <source>
        <dbReference type="SAM" id="Phobius"/>
    </source>
</evidence>
<sequence length="761" mass="84965">MSLPVWLLAVLVGLIVYLTTYVVYQRFLHPLAKFPGPFFASLTDLWQVSEFLSLKQPYNLTALHEKYGQFVRYGPDKISTTAEDAIPIIYQKGGRMFPKTEFYDAYGSHIPNIFGMRDESKHSVRRRHMSYSFSASSVKKMEDLLDENVRILKQKLCRYAESGEAVDLKRLFKLYTIDVLGELAFGRSFAVQETDDDSRVPPVVEHSLLAAVTGAWPAMTFRLKRWLPKVPSRTLRRLFEGRAAVAKLAATCVQERLTALRNAKDLDDDAAAPERKDLLTSLILAKDPDTGERLSQIDLEAEAFGFIIAGTHTTSASTSLLFYHLLEAPQIMAKCVTEIDSQLPALCEDKPAYTLAEVEASLPFLRKCVKENFRDTPVFTMPLARRVLTPEGVTIGGEYIPFGTSIAVCNHAFHHNPAVWGDDHAIFDPDRWDQPETAARGRYLMHFGLGGRQCIGKTLAQTNIHKLTSTLLREFAFEYVGLGGKRAEDQSEERSHSLGGLPEMVSCDGLRPSCSTCLELSLQCQYQRLPSPQLRSPTYAQLAKRVKDLEAQLLWTSAFSDKPLQRAPEPLDSHDESAVDLLATNAFDESPQQDIGYFGPTSNHAFFRLLTAALTQRLPMLCRSAGQNTALSSASFLDQQHSDSAKRPLEPLPQYKPTNPQLRNHVVASTDRDLHSLINLFFEAQGSVLPYVDKYAISFNGARSLLESFHNSSNAKKALLNIMFAHAALAKSFPDAEAFYRRTLALLDGLSLRGSSLELGM</sequence>
<evidence type="ECO:0000313" key="7">
    <source>
        <dbReference type="EMBL" id="RYN90228.1"/>
    </source>
</evidence>
<dbReference type="InterPro" id="IPR001138">
    <property type="entry name" value="Zn2Cys6_DnaBD"/>
</dbReference>
<organism evidence="7 8">
    <name type="scientific">Alternaria tenuissima</name>
    <dbReference type="NCBI Taxonomy" id="119927"/>
    <lineage>
        <taxon>Eukaryota</taxon>
        <taxon>Fungi</taxon>
        <taxon>Dikarya</taxon>
        <taxon>Ascomycota</taxon>
        <taxon>Pezizomycotina</taxon>
        <taxon>Dothideomycetes</taxon>
        <taxon>Pleosporomycetidae</taxon>
        <taxon>Pleosporales</taxon>
        <taxon>Pleosporineae</taxon>
        <taxon>Pleosporaceae</taxon>
        <taxon>Alternaria</taxon>
        <taxon>Alternaria sect. Alternaria</taxon>
        <taxon>Alternaria alternata complex</taxon>
    </lineage>
</organism>
<dbReference type="PROSITE" id="PS00086">
    <property type="entry name" value="CYTOCHROME_P450"/>
    <property type="match status" value="1"/>
</dbReference>
<dbReference type="CDD" id="cd00067">
    <property type="entry name" value="GAL4"/>
    <property type="match status" value="1"/>
</dbReference>
<keyword evidence="3" id="KW-0408">Iron</keyword>
<dbReference type="Gene3D" id="1.10.630.10">
    <property type="entry name" value="Cytochrome P450"/>
    <property type="match status" value="1"/>
</dbReference>
<dbReference type="InterPro" id="IPR050121">
    <property type="entry name" value="Cytochrome_P450_monoxygenase"/>
</dbReference>
<dbReference type="PANTHER" id="PTHR24305">
    <property type="entry name" value="CYTOCHROME P450"/>
    <property type="match status" value="1"/>
</dbReference>
<dbReference type="PANTHER" id="PTHR24305:SF103">
    <property type="entry name" value="P450, PUTATIVE (EUROFUNG)-RELATED"/>
    <property type="match status" value="1"/>
</dbReference>
<dbReference type="SUPFAM" id="SSF48264">
    <property type="entry name" value="Cytochrome P450"/>
    <property type="match status" value="1"/>
</dbReference>
<gene>
    <name evidence="7" type="ORF">AA0119_g11094</name>
</gene>
<dbReference type="Gene3D" id="4.10.240.10">
    <property type="entry name" value="Zn(2)-C6 fungal-type DNA-binding domain"/>
    <property type="match status" value="1"/>
</dbReference>
<dbReference type="InterPro" id="IPR036396">
    <property type="entry name" value="Cyt_P450_sf"/>
</dbReference>
<dbReference type="InterPro" id="IPR017972">
    <property type="entry name" value="Cyt_P450_CS"/>
</dbReference>
<feature type="transmembrane region" description="Helical" evidence="5">
    <location>
        <begin position="6"/>
        <end position="24"/>
    </location>
</feature>
<dbReference type="InterPro" id="IPR002401">
    <property type="entry name" value="Cyt_P450_E_grp-I"/>
</dbReference>
<name>A0ABY0FWY7_9PLEO</name>
<keyword evidence="4" id="KW-0539">Nucleus</keyword>
<protein>
    <recommendedName>
        <fullName evidence="6">Zn(2)-C6 fungal-type domain-containing protein</fullName>
    </recommendedName>
</protein>
<evidence type="ECO:0000256" key="4">
    <source>
        <dbReference type="ARBA" id="ARBA00023242"/>
    </source>
</evidence>
<dbReference type="PRINTS" id="PR00463">
    <property type="entry name" value="EP450I"/>
</dbReference>
<accession>A0ABY0FWY7</accession>
<dbReference type="Proteomes" id="UP000293195">
    <property type="component" value="Unassembled WGS sequence"/>
</dbReference>
<dbReference type="InterPro" id="IPR001128">
    <property type="entry name" value="Cyt_P450"/>
</dbReference>
<dbReference type="Pfam" id="PF00172">
    <property type="entry name" value="Zn_clus"/>
    <property type="match status" value="1"/>
</dbReference>
<evidence type="ECO:0000256" key="2">
    <source>
        <dbReference type="ARBA" id="ARBA00022723"/>
    </source>
</evidence>
<evidence type="ECO:0000256" key="1">
    <source>
        <dbReference type="ARBA" id="ARBA00001971"/>
    </source>
</evidence>
<dbReference type="CDD" id="cd12148">
    <property type="entry name" value="fungal_TF_MHR"/>
    <property type="match status" value="1"/>
</dbReference>
<dbReference type="InterPro" id="IPR036864">
    <property type="entry name" value="Zn2-C6_fun-type_DNA-bd_sf"/>
</dbReference>
<keyword evidence="5" id="KW-0472">Membrane</keyword>
<proteinExistence type="predicted"/>
<keyword evidence="8" id="KW-1185">Reference proteome</keyword>
<keyword evidence="5" id="KW-1133">Transmembrane helix</keyword>
<evidence type="ECO:0000259" key="6">
    <source>
        <dbReference type="Pfam" id="PF00172"/>
    </source>
</evidence>
<feature type="domain" description="Zn(2)-C6 fungal-type" evidence="6">
    <location>
        <begin position="505"/>
        <end position="529"/>
    </location>
</feature>
<keyword evidence="2" id="KW-0479">Metal-binding</keyword>
<comment type="caution">
    <text evidence="7">The sequence shown here is derived from an EMBL/GenBank/DDBJ whole genome shotgun (WGS) entry which is preliminary data.</text>
</comment>
<evidence type="ECO:0000256" key="3">
    <source>
        <dbReference type="ARBA" id="ARBA00023004"/>
    </source>
</evidence>
<dbReference type="EMBL" id="PDXF01000078">
    <property type="protein sequence ID" value="RYN90228.1"/>
    <property type="molecule type" value="Genomic_DNA"/>
</dbReference>
<evidence type="ECO:0000313" key="8">
    <source>
        <dbReference type="Proteomes" id="UP000293195"/>
    </source>
</evidence>
<dbReference type="Pfam" id="PF00067">
    <property type="entry name" value="p450"/>
    <property type="match status" value="1"/>
</dbReference>
<comment type="cofactor">
    <cofactor evidence="1">
        <name>heme</name>
        <dbReference type="ChEBI" id="CHEBI:30413"/>
    </cofactor>
</comment>